<dbReference type="EC" id="1.97.1.2" evidence="6"/>
<feature type="domain" description="4Fe-4S ferredoxin-type" evidence="5">
    <location>
        <begin position="90"/>
        <end position="119"/>
    </location>
</feature>
<dbReference type="Gene3D" id="2.60.40.10">
    <property type="entry name" value="Immunoglobulins"/>
    <property type="match status" value="1"/>
</dbReference>
<keyword evidence="7" id="KW-1185">Reference proteome</keyword>
<gene>
    <name evidence="6" type="primary">bthL</name>
    <name evidence="6" type="ordered locus">Tph_c01440</name>
</gene>
<dbReference type="PROSITE" id="PS51379">
    <property type="entry name" value="4FE4S_FER_2"/>
    <property type="match status" value="2"/>
</dbReference>
<keyword evidence="6" id="KW-0560">Oxidoreductase</keyword>
<dbReference type="Proteomes" id="UP000000467">
    <property type="component" value="Chromosome"/>
</dbReference>
<dbReference type="GO" id="GO:0018706">
    <property type="term" value="F:pyrogallol hydroxytransferase activity"/>
    <property type="evidence" value="ECO:0007669"/>
    <property type="project" value="UniProtKB-EC"/>
</dbReference>
<dbReference type="OrthoDB" id="9810688at2"/>
<dbReference type="CDD" id="cd10552">
    <property type="entry name" value="TH_beta_N"/>
    <property type="match status" value="1"/>
</dbReference>
<dbReference type="PANTHER" id="PTHR43177:SF3">
    <property type="entry name" value="PROTEIN NRFC HOMOLOG"/>
    <property type="match status" value="1"/>
</dbReference>
<organism evidence="6 7">
    <name type="scientific">Thermacetogenium phaeum (strain ATCC BAA-254 / DSM 26808 / PB)</name>
    <dbReference type="NCBI Taxonomy" id="1089553"/>
    <lineage>
        <taxon>Bacteria</taxon>
        <taxon>Bacillati</taxon>
        <taxon>Bacillota</taxon>
        <taxon>Clostridia</taxon>
        <taxon>Thermoanaerobacterales</taxon>
        <taxon>Thermoanaerobacteraceae</taxon>
        <taxon>Thermacetogenium</taxon>
    </lineage>
</organism>
<dbReference type="eggNOG" id="COG0437">
    <property type="taxonomic scope" value="Bacteria"/>
</dbReference>
<name>K4LE88_THEPS</name>
<evidence type="ECO:0000256" key="2">
    <source>
        <dbReference type="ARBA" id="ARBA00022723"/>
    </source>
</evidence>
<dbReference type="SUPFAM" id="SSF54862">
    <property type="entry name" value="4Fe-4S ferredoxins"/>
    <property type="match status" value="1"/>
</dbReference>
<keyword evidence="3" id="KW-0408">Iron</keyword>
<keyword evidence="1" id="KW-0004">4Fe-4S</keyword>
<dbReference type="RefSeq" id="WP_015049312.1">
    <property type="nucleotide sequence ID" value="NC_018870.1"/>
</dbReference>
<evidence type="ECO:0000259" key="5">
    <source>
        <dbReference type="PROSITE" id="PS51379"/>
    </source>
</evidence>
<dbReference type="STRING" id="1089553.Tph_c01440"/>
<dbReference type="Gene3D" id="3.30.70.20">
    <property type="match status" value="2"/>
</dbReference>
<dbReference type="GO" id="GO:0016740">
    <property type="term" value="F:transferase activity"/>
    <property type="evidence" value="ECO:0007669"/>
    <property type="project" value="UniProtKB-KW"/>
</dbReference>
<dbReference type="HOGENOM" id="CLU_043374_2_0_9"/>
<dbReference type="SUPFAM" id="SSF49478">
    <property type="entry name" value="Cna protein B-type domain"/>
    <property type="match status" value="1"/>
</dbReference>
<reference evidence="6 7" key="1">
    <citation type="journal article" date="2012" name="BMC Genomics">
        <title>Genome-guided analysis of physiological and morphological traits of the fermentative acetate oxidizer Thermacetogenium phaeum.</title>
        <authorList>
            <person name="Oehler D."/>
            <person name="Poehlein A."/>
            <person name="Leimbach A."/>
            <person name="Muller N."/>
            <person name="Daniel R."/>
            <person name="Gottschalk G."/>
            <person name="Schink B."/>
        </authorList>
    </citation>
    <scope>NUCLEOTIDE SEQUENCE [LARGE SCALE GENOMIC DNA]</scope>
    <source>
        <strain evidence="7">ATCC BAA-254 / DSM 26808 / PB</strain>
    </source>
</reference>
<feature type="domain" description="4Fe-4S ferredoxin-type" evidence="5">
    <location>
        <begin position="2"/>
        <end position="31"/>
    </location>
</feature>
<protein>
    <submittedName>
        <fullName evidence="6">Pyrogallol hydroxytransferase small subunit BthL</fullName>
        <ecNumber evidence="6">1.97.1.2</ecNumber>
    </submittedName>
</protein>
<dbReference type="InterPro" id="IPR013783">
    <property type="entry name" value="Ig-like_fold"/>
</dbReference>
<dbReference type="GO" id="GO:0046872">
    <property type="term" value="F:metal ion binding"/>
    <property type="evidence" value="ECO:0007669"/>
    <property type="project" value="UniProtKB-KW"/>
</dbReference>
<dbReference type="InterPro" id="IPR050954">
    <property type="entry name" value="ET_IronSulfur_Cluster-Binding"/>
</dbReference>
<dbReference type="PANTHER" id="PTHR43177">
    <property type="entry name" value="PROTEIN NRFC"/>
    <property type="match status" value="1"/>
</dbReference>
<proteinExistence type="predicted"/>
<evidence type="ECO:0000313" key="7">
    <source>
        <dbReference type="Proteomes" id="UP000000467"/>
    </source>
</evidence>
<dbReference type="Pfam" id="PF13247">
    <property type="entry name" value="Fer4_11"/>
    <property type="match status" value="1"/>
</dbReference>
<evidence type="ECO:0000313" key="6">
    <source>
        <dbReference type="EMBL" id="AFV10392.1"/>
    </source>
</evidence>
<accession>K4LE88</accession>
<evidence type="ECO:0000256" key="1">
    <source>
        <dbReference type="ARBA" id="ARBA00022485"/>
    </source>
</evidence>
<dbReference type="KEGG" id="tpz:Tph_c01440"/>
<keyword evidence="6" id="KW-0808">Transferase</keyword>
<dbReference type="EMBL" id="CP003732">
    <property type="protein sequence ID" value="AFV10392.1"/>
    <property type="molecule type" value="Genomic_DNA"/>
</dbReference>
<dbReference type="AlphaFoldDB" id="K4LE88"/>
<dbReference type="InterPro" id="IPR017896">
    <property type="entry name" value="4Fe4S_Fe-S-bd"/>
</dbReference>
<evidence type="ECO:0000256" key="4">
    <source>
        <dbReference type="ARBA" id="ARBA00023014"/>
    </source>
</evidence>
<sequence length="270" mass="30224">MKVFVIDVAKCSGCYSCQLACKNEHVGKDWTPYAKPQPQTGHFWMKIKETEHGSIPKVKVEYRPTLCMHCDDASCIKAAKDGAVYRRKDGLVIIDPEKAKGQKQLVEACPYGAIYWNEELNIPQKCTGCAHLVDEGEVPRCVDACAHEAIKFGEEEELADLIAKAEVMQPELGLRPRVYYLNLPGFFVAGDVYDPVSDEIIEGAEITLNNKQTGESWTTKSDDFGDFWFKRLKSGQYSLDIKMSGYKPIQISDIAVDKSVNLGSLSLERE</sequence>
<keyword evidence="4" id="KW-0411">Iron-sulfur</keyword>
<dbReference type="GO" id="GO:0051539">
    <property type="term" value="F:4 iron, 4 sulfur cluster binding"/>
    <property type="evidence" value="ECO:0007669"/>
    <property type="project" value="UniProtKB-KW"/>
</dbReference>
<dbReference type="Pfam" id="PF13620">
    <property type="entry name" value="CarboxypepD_reg"/>
    <property type="match status" value="1"/>
</dbReference>
<keyword evidence="2" id="KW-0479">Metal-binding</keyword>
<evidence type="ECO:0000256" key="3">
    <source>
        <dbReference type="ARBA" id="ARBA00023004"/>
    </source>
</evidence>